<gene>
    <name evidence="1" type="ORF">KL86DYS1_31586</name>
</gene>
<reference evidence="1" key="1">
    <citation type="submission" date="2016-04" db="EMBL/GenBank/DDBJ databases">
        <authorList>
            <person name="Evans L.H."/>
            <person name="Alamgir A."/>
            <person name="Owens N."/>
            <person name="Weber N.D."/>
            <person name="Virtaneva K."/>
            <person name="Barbian K."/>
            <person name="Babar A."/>
            <person name="Rosenke K."/>
        </authorList>
    </citation>
    <scope>NUCLEOTIDE SEQUENCE</scope>
    <source>
        <strain evidence="1">86-1</strain>
    </source>
</reference>
<dbReference type="EMBL" id="FLUM01000003">
    <property type="protein sequence ID" value="SBW07136.1"/>
    <property type="molecule type" value="Genomic_DNA"/>
</dbReference>
<dbReference type="AlphaFoldDB" id="A0A212K637"/>
<evidence type="ECO:0000313" key="1">
    <source>
        <dbReference type="EMBL" id="SBW07136.1"/>
    </source>
</evidence>
<dbReference type="RefSeq" id="WP_296944558.1">
    <property type="nucleotide sequence ID" value="NZ_LT599032.1"/>
</dbReference>
<name>A0A212K637_9BACT</name>
<accession>A0A212K637</accession>
<organism evidence="1">
    <name type="scientific">uncultured Dysgonomonas sp</name>
    <dbReference type="NCBI Taxonomy" id="206096"/>
    <lineage>
        <taxon>Bacteria</taxon>
        <taxon>Pseudomonadati</taxon>
        <taxon>Bacteroidota</taxon>
        <taxon>Bacteroidia</taxon>
        <taxon>Bacteroidales</taxon>
        <taxon>Dysgonomonadaceae</taxon>
        <taxon>Dysgonomonas</taxon>
        <taxon>environmental samples</taxon>
    </lineage>
</organism>
<protein>
    <submittedName>
        <fullName evidence="1">Uncharacterized protein</fullName>
    </submittedName>
</protein>
<sequence>MKLVIKTLILHLIVIIAMSNFSILTAQVTIGSNLSPRTGALLDLKETNTSGNNLANSTKGLLLPRVSLVSLQSLVPLVISATEEEKKQSTGMVVYNMQETPELSTGFNIWDGTQWISVSNAGCPPDVVADFTVVSATVRGTYIKGVELTPLNYLNIVLDISVPGKYIITGTTTNGYDYILTGEFLTTGVQSIMVPGSGTPVLSTSDLTDVADVIKVKINTVEISISNQVLDKPLDYLIDCNTLAVNGTYLVGTELNPSANYLTIQGIATAPSTGGMYEIKTDEVNGYSFAKTGLLTSGNQIFTIPTVNLTDKPLTQGLNNFTLTTNSALSATTCPFTIKAVYPALSVYINNISYAGYPASMTTIAGSTANYGPNGTYDKVEKITSTTGSTANTVANMTNKATDVTIINYSMTLSATEAATALAYIKSGKILIYAVDNTTTPVAGAVSIVAGLLGVSTSSVLATYSAATNAEAGIIVNSTTLTSPNDKVVNGPFGNASGLSFARDVDYNWKIDLAASVTDTSVRSRFIPIAKVSDGAARILLVEDNNSKGALILLTDGGAWANLANSSYEPKKILFSNILAWIVDRLNE</sequence>
<proteinExistence type="predicted"/>